<name>A0AAW8TUR9_9ENTE</name>
<dbReference type="GeneID" id="78363909"/>
<accession>A0AAW8TUR9</accession>
<evidence type="ECO:0000313" key="2">
    <source>
        <dbReference type="EMBL" id="MDT2809915.1"/>
    </source>
</evidence>
<dbReference type="RefSeq" id="WP_010753099.1">
    <property type="nucleotide sequence ID" value="NZ_CAJJLU010000006.1"/>
</dbReference>
<sequence>MQYYGMDALVRIISHLAFIYLAFWGLRAVRLDTLFRSFNNRQIRLVMTLVAIVLGYQASSFFLEVLALCRNLFYSFQ</sequence>
<reference evidence="2" key="1">
    <citation type="submission" date="2023-03" db="EMBL/GenBank/DDBJ databases">
        <authorList>
            <person name="Shen W."/>
            <person name="Cai J."/>
        </authorList>
    </citation>
    <scope>NUCLEOTIDE SEQUENCE</scope>
    <source>
        <strain evidence="2">B226-2</strain>
    </source>
</reference>
<protein>
    <submittedName>
        <fullName evidence="2">DUF1146 family protein</fullName>
    </submittedName>
</protein>
<dbReference type="Proteomes" id="UP001256711">
    <property type="component" value="Unassembled WGS sequence"/>
</dbReference>
<proteinExistence type="predicted"/>
<dbReference type="InterPro" id="IPR009526">
    <property type="entry name" value="DUF1146"/>
</dbReference>
<keyword evidence="1" id="KW-1133">Transmembrane helix</keyword>
<dbReference type="Pfam" id="PF06612">
    <property type="entry name" value="DUF1146"/>
    <property type="match status" value="1"/>
</dbReference>
<feature type="transmembrane region" description="Helical" evidence="1">
    <location>
        <begin position="43"/>
        <end position="63"/>
    </location>
</feature>
<dbReference type="AlphaFoldDB" id="A0AAW8TUR9"/>
<comment type="caution">
    <text evidence="2">The sequence shown here is derived from an EMBL/GenBank/DDBJ whole genome shotgun (WGS) entry which is preliminary data.</text>
</comment>
<keyword evidence="1" id="KW-0472">Membrane</keyword>
<dbReference type="NCBIfam" id="TIGR02327">
    <property type="entry name" value="int_mem_ywzB"/>
    <property type="match status" value="1"/>
</dbReference>
<evidence type="ECO:0000256" key="1">
    <source>
        <dbReference type="SAM" id="Phobius"/>
    </source>
</evidence>
<gene>
    <name evidence="2" type="ORF">P7H43_05415</name>
</gene>
<dbReference type="EMBL" id="JARQBJ010000002">
    <property type="protein sequence ID" value="MDT2809915.1"/>
    <property type="molecule type" value="Genomic_DNA"/>
</dbReference>
<feature type="transmembrane region" description="Helical" evidence="1">
    <location>
        <begin position="12"/>
        <end position="31"/>
    </location>
</feature>
<keyword evidence="1" id="KW-0812">Transmembrane</keyword>
<evidence type="ECO:0000313" key="3">
    <source>
        <dbReference type="Proteomes" id="UP001256711"/>
    </source>
</evidence>
<organism evidence="2 3">
    <name type="scientific">Enterococcus asini</name>
    <dbReference type="NCBI Taxonomy" id="57732"/>
    <lineage>
        <taxon>Bacteria</taxon>
        <taxon>Bacillati</taxon>
        <taxon>Bacillota</taxon>
        <taxon>Bacilli</taxon>
        <taxon>Lactobacillales</taxon>
        <taxon>Enterococcaceae</taxon>
        <taxon>Enterococcus</taxon>
    </lineage>
</organism>